<organism evidence="2 3">
    <name type="scientific">Pseudoxanthomonas gei</name>
    <dbReference type="NCBI Taxonomy" id="1383030"/>
    <lineage>
        <taxon>Bacteria</taxon>
        <taxon>Pseudomonadati</taxon>
        <taxon>Pseudomonadota</taxon>
        <taxon>Gammaproteobacteria</taxon>
        <taxon>Lysobacterales</taxon>
        <taxon>Lysobacteraceae</taxon>
        <taxon>Pseudoxanthomonas</taxon>
    </lineage>
</organism>
<keyword evidence="1" id="KW-0732">Signal</keyword>
<evidence type="ECO:0000313" key="2">
    <source>
        <dbReference type="EMBL" id="NDK39318.1"/>
    </source>
</evidence>
<reference evidence="2 3" key="1">
    <citation type="submission" date="2018-07" db="EMBL/GenBank/DDBJ databases">
        <title>Whole genome Sequencing of Pseudoxanthomonas gei KCTC 32298 (T).</title>
        <authorList>
            <person name="Kumar S."/>
            <person name="Bansal K."/>
            <person name="Kaur A."/>
            <person name="Patil P."/>
            <person name="Sharma S."/>
            <person name="Patil P.B."/>
        </authorList>
    </citation>
    <scope>NUCLEOTIDE SEQUENCE [LARGE SCALE GENOMIC DNA]</scope>
    <source>
        <strain evidence="2 3">KCTC 32298</strain>
    </source>
</reference>
<comment type="caution">
    <text evidence="2">The sequence shown here is derived from an EMBL/GenBank/DDBJ whole genome shotgun (WGS) entry which is preliminary data.</text>
</comment>
<sequence>MHPNCFLLALLMSTLPMLGGCSRPAASTPAEEAAHAAVSGQAATETKPAPRACELVTAAEMSKILGATVIGVPNESSSGKTECVYAPEQGVSPQVEFAVTWGDGHAAMTAMGMMGNIEPGIANPYEGLGDQAAAVGPALMIRTGEDLVTLTFSGVDDAPAVAREVFDTARARM</sequence>
<keyword evidence="3" id="KW-1185">Reference proteome</keyword>
<dbReference type="EMBL" id="QOVG01000006">
    <property type="protein sequence ID" value="NDK39318.1"/>
    <property type="molecule type" value="Genomic_DNA"/>
</dbReference>
<feature type="signal peptide" evidence="1">
    <location>
        <begin position="1"/>
        <end position="19"/>
    </location>
</feature>
<evidence type="ECO:0008006" key="4">
    <source>
        <dbReference type="Google" id="ProtNLM"/>
    </source>
</evidence>
<evidence type="ECO:0000313" key="3">
    <source>
        <dbReference type="Proteomes" id="UP001429354"/>
    </source>
</evidence>
<dbReference type="RefSeq" id="WP_162349882.1">
    <property type="nucleotide sequence ID" value="NZ_QOVG01000006.1"/>
</dbReference>
<evidence type="ECO:0000256" key="1">
    <source>
        <dbReference type="SAM" id="SignalP"/>
    </source>
</evidence>
<gene>
    <name evidence="2" type="ORF">DT603_10740</name>
</gene>
<feature type="chain" id="PRO_5046206640" description="DUF3558 domain-containing protein" evidence="1">
    <location>
        <begin position="20"/>
        <end position="173"/>
    </location>
</feature>
<protein>
    <recommendedName>
        <fullName evidence="4">DUF3558 domain-containing protein</fullName>
    </recommendedName>
</protein>
<dbReference type="Proteomes" id="UP001429354">
    <property type="component" value="Unassembled WGS sequence"/>
</dbReference>
<name>A0ABX0AEM4_9GAMM</name>
<accession>A0ABX0AEM4</accession>
<proteinExistence type="predicted"/>